<dbReference type="Proteomes" id="UP000245429">
    <property type="component" value="Chromosome"/>
</dbReference>
<evidence type="ECO:0000256" key="5">
    <source>
        <dbReference type="PIRSR" id="PIRSR005700-1"/>
    </source>
</evidence>
<evidence type="ECO:0000256" key="1">
    <source>
        <dbReference type="ARBA" id="ARBA00022670"/>
    </source>
</evidence>
<dbReference type="KEGG" id="fse:DI487_00055"/>
<organism evidence="7 8">
    <name type="scientific">Flavobacterium sediminis</name>
    <dbReference type="NCBI Taxonomy" id="2201181"/>
    <lineage>
        <taxon>Bacteria</taxon>
        <taxon>Pseudomonadati</taxon>
        <taxon>Bacteroidota</taxon>
        <taxon>Flavobacteriia</taxon>
        <taxon>Flavobacteriales</taxon>
        <taxon>Flavobacteriaceae</taxon>
        <taxon>Flavobacterium</taxon>
    </lineage>
</organism>
<accession>A0A2U8QRF3</accession>
<dbReference type="GO" id="GO:0006508">
    <property type="term" value="P:proteolysis"/>
    <property type="evidence" value="ECO:0007669"/>
    <property type="project" value="UniProtKB-KW"/>
</dbReference>
<keyword evidence="4 7" id="KW-0031">Aminopeptidase</keyword>
<dbReference type="EMBL" id="CP029463">
    <property type="protein sequence ID" value="AWM12425.1"/>
    <property type="molecule type" value="Genomic_DNA"/>
</dbReference>
<dbReference type="GO" id="GO:0043418">
    <property type="term" value="P:homocysteine catabolic process"/>
    <property type="evidence" value="ECO:0007669"/>
    <property type="project" value="TreeGrafter"/>
</dbReference>
<keyword evidence="6" id="KW-0732">Signal</keyword>
<feature type="active site" evidence="5">
    <location>
        <position position="326"/>
    </location>
</feature>
<feature type="chain" id="PRO_5016111932" description="Aminopeptidase" evidence="6">
    <location>
        <begin position="22"/>
        <end position="372"/>
    </location>
</feature>
<dbReference type="OrthoDB" id="9814054at2"/>
<evidence type="ECO:0000256" key="3">
    <source>
        <dbReference type="ARBA" id="ARBA00022807"/>
    </source>
</evidence>
<name>A0A2U8QRF3_9FLAO</name>
<dbReference type="AlphaFoldDB" id="A0A2U8QRF3"/>
<evidence type="ECO:0000313" key="7">
    <source>
        <dbReference type="EMBL" id="AWM12425.1"/>
    </source>
</evidence>
<dbReference type="GO" id="GO:0009636">
    <property type="term" value="P:response to toxic substance"/>
    <property type="evidence" value="ECO:0007669"/>
    <property type="project" value="TreeGrafter"/>
</dbReference>
<reference evidence="7 8" key="1">
    <citation type="submission" date="2018-05" db="EMBL/GenBank/DDBJ databases">
        <title>Flavobacterium sp. MEBiC07310.</title>
        <authorList>
            <person name="Baek K."/>
        </authorList>
    </citation>
    <scope>NUCLEOTIDE SEQUENCE [LARGE SCALE GENOMIC DNA]</scope>
    <source>
        <strain evidence="7 8">MEBiC07310</strain>
    </source>
</reference>
<proteinExistence type="inferred from homology"/>
<feature type="signal peptide" evidence="6">
    <location>
        <begin position="1"/>
        <end position="21"/>
    </location>
</feature>
<evidence type="ECO:0000256" key="6">
    <source>
        <dbReference type="SAM" id="SignalP"/>
    </source>
</evidence>
<keyword evidence="1 4" id="KW-0645">Protease</keyword>
<dbReference type="GO" id="GO:0005737">
    <property type="term" value="C:cytoplasm"/>
    <property type="evidence" value="ECO:0007669"/>
    <property type="project" value="TreeGrafter"/>
</dbReference>
<dbReference type="InterPro" id="IPR038765">
    <property type="entry name" value="Papain-like_cys_pep_sf"/>
</dbReference>
<dbReference type="InterPro" id="IPR004134">
    <property type="entry name" value="Peptidase_C1B"/>
</dbReference>
<evidence type="ECO:0000256" key="4">
    <source>
        <dbReference type="PIRNR" id="PIRNR005700"/>
    </source>
</evidence>
<dbReference type="GO" id="GO:0070005">
    <property type="term" value="F:cysteine-type aminopeptidase activity"/>
    <property type="evidence" value="ECO:0007669"/>
    <property type="project" value="InterPro"/>
</dbReference>
<evidence type="ECO:0000256" key="2">
    <source>
        <dbReference type="ARBA" id="ARBA00022801"/>
    </source>
</evidence>
<keyword evidence="3 4" id="KW-0788">Thiol protease</keyword>
<gene>
    <name evidence="7" type="ORF">DI487_00055</name>
</gene>
<sequence length="372" mass="42295">MKKIQISLISLLTGFCSFAQSYDFKEVIDLDHLPVISQDRTGTCWSFSTSSFLESEIIKKTGKHIDLSEMYQVRTTYPKKAENFVMRQGKAQFSEGALAHDVINSMKDFGLVPVSVFTGLSEEEKIHNHAELAAVLEAMVKTYVENPAKRLSPKWKDAVSKVLDTYLGEVPSEFMYEGKKYTPKSFLDYTKLNADEYVTLTSFTNHPFYEPFILNIPDNFSNGSMYNLPLDEFMKAIDHALESGYTLALDCDVSEKTFSAKYGVAFIPENEEDEKNGLTEIVAEKTITPEYRQDEFENFDTTDDHLMHIVGKLQDQKGNVYYKVKNSWGSDEKRVKNGGYVYMSAAYLQLKSISVLVNKNGIDKKLKKSLNL</sequence>
<dbReference type="Pfam" id="PF03051">
    <property type="entry name" value="Peptidase_C1_2"/>
    <property type="match status" value="1"/>
</dbReference>
<keyword evidence="2 4" id="KW-0378">Hydrolase</keyword>
<feature type="active site" evidence="5">
    <location>
        <position position="44"/>
    </location>
</feature>
<dbReference type="RefSeq" id="WP_109567834.1">
    <property type="nucleotide sequence ID" value="NZ_CP029463.1"/>
</dbReference>
<protein>
    <recommendedName>
        <fullName evidence="4">Aminopeptidase</fullName>
    </recommendedName>
</protein>
<dbReference type="InterPro" id="IPR000169">
    <property type="entry name" value="Pept_cys_AS"/>
</dbReference>
<dbReference type="Gene3D" id="3.90.70.10">
    <property type="entry name" value="Cysteine proteinases"/>
    <property type="match status" value="1"/>
</dbReference>
<dbReference type="PROSITE" id="PS00139">
    <property type="entry name" value="THIOL_PROTEASE_CYS"/>
    <property type="match status" value="1"/>
</dbReference>
<feature type="active site" evidence="5">
    <location>
        <position position="305"/>
    </location>
</feature>
<dbReference type="PIRSF" id="PIRSF005700">
    <property type="entry name" value="PepC"/>
    <property type="match status" value="1"/>
</dbReference>
<keyword evidence="8" id="KW-1185">Reference proteome</keyword>
<evidence type="ECO:0000313" key="8">
    <source>
        <dbReference type="Proteomes" id="UP000245429"/>
    </source>
</evidence>
<comment type="similarity">
    <text evidence="4">Belongs to the peptidase C1 family.</text>
</comment>
<dbReference type="PANTHER" id="PTHR10363">
    <property type="entry name" value="BLEOMYCIN HYDROLASE"/>
    <property type="match status" value="1"/>
</dbReference>
<dbReference type="SUPFAM" id="SSF54001">
    <property type="entry name" value="Cysteine proteinases"/>
    <property type="match status" value="1"/>
</dbReference>
<dbReference type="PANTHER" id="PTHR10363:SF2">
    <property type="entry name" value="BLEOMYCIN HYDROLASE"/>
    <property type="match status" value="1"/>
</dbReference>